<evidence type="ECO:0000256" key="5">
    <source>
        <dbReference type="SAM" id="Phobius"/>
    </source>
</evidence>
<evidence type="ECO:0000313" key="7">
    <source>
        <dbReference type="Proteomes" id="UP000305131"/>
    </source>
</evidence>
<keyword evidence="4 5" id="KW-0472">Membrane</keyword>
<sequence length="159" mass="17228">MTPSPLAALLASPIFGVVARLLLTFIFWGAGLDKLMNYQATLAEMSFFGVEPAGLFAPAVIALLLVGSVLVVLNRAAWLGFGMLAVFTALTIPIAHPFWTMDGEKRLFEFHVVVEHISLIGGLMVGAILCRKLELERRVRDGRPARGAASARQEPARKV</sequence>
<proteinExistence type="predicted"/>
<feature type="transmembrane region" description="Helical" evidence="5">
    <location>
        <begin position="110"/>
        <end position="130"/>
    </location>
</feature>
<accession>A0A6C1KTU9</accession>
<name>A0A6C1KTU9_XANAU</name>
<evidence type="ECO:0000256" key="3">
    <source>
        <dbReference type="ARBA" id="ARBA00022989"/>
    </source>
</evidence>
<evidence type="ECO:0000313" key="6">
    <source>
        <dbReference type="EMBL" id="TLX44026.1"/>
    </source>
</evidence>
<feature type="transmembrane region" description="Helical" evidence="5">
    <location>
        <begin position="55"/>
        <end position="73"/>
    </location>
</feature>
<feature type="transmembrane region" description="Helical" evidence="5">
    <location>
        <begin position="7"/>
        <end position="28"/>
    </location>
</feature>
<reference evidence="6 7" key="1">
    <citation type="submission" date="2019-05" db="EMBL/GenBank/DDBJ databases">
        <authorList>
            <person name="Zhou X."/>
        </authorList>
    </citation>
    <scope>NUCLEOTIDE SEQUENCE [LARGE SCALE GENOMIC DNA]</scope>
    <source>
        <strain evidence="6 7">DSM 432</strain>
    </source>
</reference>
<keyword evidence="2 5" id="KW-0812">Transmembrane</keyword>
<dbReference type="GO" id="GO:0016020">
    <property type="term" value="C:membrane"/>
    <property type="evidence" value="ECO:0007669"/>
    <property type="project" value="UniProtKB-SubCell"/>
</dbReference>
<dbReference type="Pfam" id="PF07681">
    <property type="entry name" value="DoxX"/>
    <property type="match status" value="1"/>
</dbReference>
<dbReference type="GeneID" id="95773405"/>
<gene>
    <name evidence="6" type="ORF">FBQ73_08060</name>
</gene>
<organism evidence="6 7">
    <name type="scientific">Xanthobacter autotrophicus</name>
    <dbReference type="NCBI Taxonomy" id="280"/>
    <lineage>
        <taxon>Bacteria</taxon>
        <taxon>Pseudomonadati</taxon>
        <taxon>Pseudomonadota</taxon>
        <taxon>Alphaproteobacteria</taxon>
        <taxon>Hyphomicrobiales</taxon>
        <taxon>Xanthobacteraceae</taxon>
        <taxon>Xanthobacter</taxon>
    </lineage>
</organism>
<comment type="caution">
    <text evidence="6">The sequence shown here is derived from an EMBL/GenBank/DDBJ whole genome shotgun (WGS) entry which is preliminary data.</text>
</comment>
<protein>
    <submittedName>
        <fullName evidence="6">DoxX family protein</fullName>
    </submittedName>
</protein>
<dbReference type="EMBL" id="VAUP01000015">
    <property type="protein sequence ID" value="TLX44026.1"/>
    <property type="molecule type" value="Genomic_DNA"/>
</dbReference>
<dbReference type="RefSeq" id="WP_138398933.1">
    <property type="nucleotide sequence ID" value="NZ_JBAFVI010000001.1"/>
</dbReference>
<evidence type="ECO:0000256" key="1">
    <source>
        <dbReference type="ARBA" id="ARBA00004141"/>
    </source>
</evidence>
<dbReference type="Proteomes" id="UP000305131">
    <property type="component" value="Unassembled WGS sequence"/>
</dbReference>
<keyword evidence="3 5" id="KW-1133">Transmembrane helix</keyword>
<evidence type="ECO:0000256" key="2">
    <source>
        <dbReference type="ARBA" id="ARBA00022692"/>
    </source>
</evidence>
<comment type="subcellular location">
    <subcellularLocation>
        <location evidence="1">Membrane</location>
        <topology evidence="1">Multi-pass membrane protein</topology>
    </subcellularLocation>
</comment>
<feature type="transmembrane region" description="Helical" evidence="5">
    <location>
        <begin position="78"/>
        <end position="98"/>
    </location>
</feature>
<dbReference type="AlphaFoldDB" id="A0A6C1KTU9"/>
<dbReference type="InterPro" id="IPR032808">
    <property type="entry name" value="DoxX"/>
</dbReference>
<evidence type="ECO:0000256" key="4">
    <source>
        <dbReference type="ARBA" id="ARBA00023136"/>
    </source>
</evidence>
<dbReference type="OrthoDB" id="7064507at2"/>